<evidence type="ECO:0000313" key="15">
    <source>
        <dbReference type="EMBL" id="TDF99415.1"/>
    </source>
</evidence>
<keyword evidence="2" id="KW-0813">Transport</keyword>
<dbReference type="InterPro" id="IPR039421">
    <property type="entry name" value="Type_1_exporter"/>
</dbReference>
<dbReference type="SUPFAM" id="SSF90123">
    <property type="entry name" value="ABC transporter transmembrane region"/>
    <property type="match status" value="1"/>
</dbReference>
<proteinExistence type="predicted"/>
<dbReference type="Gene3D" id="2.60.120.10">
    <property type="entry name" value="Jelly Rolls"/>
    <property type="match status" value="1"/>
</dbReference>
<evidence type="ECO:0000259" key="13">
    <source>
        <dbReference type="PROSITE" id="PS50893"/>
    </source>
</evidence>
<dbReference type="Gene3D" id="3.40.50.300">
    <property type="entry name" value="P-loop containing nucleotide triphosphate hydrolases"/>
    <property type="match status" value="1"/>
</dbReference>
<keyword evidence="6" id="KW-0378">Hydrolase</keyword>
<dbReference type="Pfam" id="PF00005">
    <property type="entry name" value="ABC_tran"/>
    <property type="match status" value="1"/>
</dbReference>
<evidence type="ECO:0000256" key="2">
    <source>
        <dbReference type="ARBA" id="ARBA00022448"/>
    </source>
</evidence>
<protein>
    <submittedName>
        <fullName evidence="15">ATP-binding cassette domain-containing protein</fullName>
    </submittedName>
</protein>
<evidence type="ECO:0000259" key="12">
    <source>
        <dbReference type="PROSITE" id="PS50042"/>
    </source>
</evidence>
<evidence type="ECO:0000256" key="6">
    <source>
        <dbReference type="ARBA" id="ARBA00022807"/>
    </source>
</evidence>
<dbReference type="GO" id="GO:0008234">
    <property type="term" value="F:cysteine-type peptidase activity"/>
    <property type="evidence" value="ECO:0007669"/>
    <property type="project" value="UniProtKB-KW"/>
</dbReference>
<feature type="transmembrane region" description="Helical" evidence="11">
    <location>
        <begin position="272"/>
        <end position="300"/>
    </location>
</feature>
<dbReference type="InterPro" id="IPR036640">
    <property type="entry name" value="ABC1_TM_sf"/>
</dbReference>
<dbReference type="SMART" id="SM00100">
    <property type="entry name" value="cNMP"/>
    <property type="match status" value="1"/>
</dbReference>
<dbReference type="PANTHER" id="PTHR24221">
    <property type="entry name" value="ATP-BINDING CASSETTE SUB-FAMILY B"/>
    <property type="match status" value="1"/>
</dbReference>
<dbReference type="PROSITE" id="PS50042">
    <property type="entry name" value="CNMP_BINDING_3"/>
    <property type="match status" value="1"/>
</dbReference>
<dbReference type="Pfam" id="PF00664">
    <property type="entry name" value="ABC_membrane"/>
    <property type="match status" value="1"/>
</dbReference>
<keyword evidence="4 11" id="KW-0812">Transmembrane</keyword>
<dbReference type="PROSITE" id="PS00211">
    <property type="entry name" value="ABC_TRANSPORTER_1"/>
    <property type="match status" value="1"/>
</dbReference>
<comment type="subcellular location">
    <subcellularLocation>
        <location evidence="1">Cell membrane</location>
        <topology evidence="1">Multi-pass membrane protein</topology>
    </subcellularLocation>
</comment>
<feature type="domain" description="ABC transporter" evidence="13">
    <location>
        <begin position="335"/>
        <end position="569"/>
    </location>
</feature>
<dbReference type="PROSITE" id="PS00888">
    <property type="entry name" value="CNMP_BINDING_1"/>
    <property type="match status" value="1"/>
</dbReference>
<evidence type="ECO:0000256" key="10">
    <source>
        <dbReference type="ARBA" id="ARBA00023159"/>
    </source>
</evidence>
<evidence type="ECO:0000259" key="14">
    <source>
        <dbReference type="PROSITE" id="PS50929"/>
    </source>
</evidence>
<dbReference type="InterPro" id="IPR027417">
    <property type="entry name" value="P-loop_NTPase"/>
</dbReference>
<keyword evidence="10" id="KW-0010">Activator</keyword>
<dbReference type="Gene3D" id="1.20.1560.10">
    <property type="entry name" value="ABC transporter type 1, transmembrane domain"/>
    <property type="match status" value="1"/>
</dbReference>
<comment type="caution">
    <text evidence="15">The sequence shown here is derived from an EMBL/GenBank/DDBJ whole genome shotgun (WGS) entry which is preliminary data.</text>
</comment>
<keyword evidence="6" id="KW-0645">Protease</keyword>
<dbReference type="InterPro" id="IPR018490">
    <property type="entry name" value="cNMP-bd_dom_sf"/>
</dbReference>
<dbReference type="AlphaFoldDB" id="A0A4R5KWA5"/>
<feature type="domain" description="ABC transmembrane type-1" evidence="14">
    <location>
        <begin position="20"/>
        <end position="301"/>
    </location>
</feature>
<evidence type="ECO:0000256" key="8">
    <source>
        <dbReference type="ARBA" id="ARBA00022989"/>
    </source>
</evidence>
<organism evidence="15 16">
    <name type="scientific">Paenibacillus piri</name>
    <dbReference type="NCBI Taxonomy" id="2547395"/>
    <lineage>
        <taxon>Bacteria</taxon>
        <taxon>Bacillati</taxon>
        <taxon>Bacillota</taxon>
        <taxon>Bacilli</taxon>
        <taxon>Bacillales</taxon>
        <taxon>Paenibacillaceae</taxon>
        <taxon>Paenibacillus</taxon>
    </lineage>
</organism>
<dbReference type="Proteomes" id="UP000295636">
    <property type="component" value="Unassembled WGS sequence"/>
</dbReference>
<evidence type="ECO:0000256" key="7">
    <source>
        <dbReference type="ARBA" id="ARBA00022840"/>
    </source>
</evidence>
<dbReference type="CDD" id="cd00038">
    <property type="entry name" value="CAP_ED"/>
    <property type="match status" value="1"/>
</dbReference>
<evidence type="ECO:0000256" key="3">
    <source>
        <dbReference type="ARBA" id="ARBA00022475"/>
    </source>
</evidence>
<dbReference type="Pfam" id="PF00027">
    <property type="entry name" value="cNMP_binding"/>
    <property type="match status" value="1"/>
</dbReference>
<dbReference type="GO" id="GO:0140359">
    <property type="term" value="F:ABC-type transporter activity"/>
    <property type="evidence" value="ECO:0007669"/>
    <property type="project" value="InterPro"/>
</dbReference>
<feature type="transmembrane region" description="Helical" evidence="11">
    <location>
        <begin position="245"/>
        <end position="266"/>
    </location>
</feature>
<name>A0A4R5KWA5_9BACL</name>
<keyword evidence="3" id="KW-1003">Cell membrane</keyword>
<dbReference type="RefSeq" id="WP_133225952.1">
    <property type="nucleotide sequence ID" value="NZ_SMRT01000002.1"/>
</dbReference>
<dbReference type="GO" id="GO:0005886">
    <property type="term" value="C:plasma membrane"/>
    <property type="evidence" value="ECO:0007669"/>
    <property type="project" value="UniProtKB-SubCell"/>
</dbReference>
<dbReference type="EMBL" id="SMRT01000002">
    <property type="protein sequence ID" value="TDF99415.1"/>
    <property type="molecule type" value="Genomic_DNA"/>
</dbReference>
<dbReference type="PROSITE" id="PS50929">
    <property type="entry name" value="ABC_TM1F"/>
    <property type="match status" value="1"/>
</dbReference>
<reference evidence="15 16" key="1">
    <citation type="submission" date="2019-03" db="EMBL/GenBank/DDBJ databases">
        <title>This is whole genome sequence of Paenibacillus sp MS74 strain.</title>
        <authorList>
            <person name="Trinh H.N."/>
        </authorList>
    </citation>
    <scope>NUCLEOTIDE SEQUENCE [LARGE SCALE GENOMIC DNA]</scope>
    <source>
        <strain evidence="15 16">MS74</strain>
    </source>
</reference>
<dbReference type="InterPro" id="IPR000595">
    <property type="entry name" value="cNMP-bd_dom"/>
</dbReference>
<dbReference type="PRINTS" id="PR00103">
    <property type="entry name" value="CAMPKINASE"/>
</dbReference>
<dbReference type="InterPro" id="IPR003593">
    <property type="entry name" value="AAA+_ATPase"/>
</dbReference>
<dbReference type="InterPro" id="IPR003439">
    <property type="entry name" value="ABC_transporter-like_ATP-bd"/>
</dbReference>
<sequence length="715" mass="79774">MNFIPAMLRYLSSNKLLCGIFVLSIFVEVAYTVAAPLSLKYLVDEAFGPKNFQVFVIILIILICGGLLNICASAIGDYSLGKLSGEVIRKLRTELFIHLQKQSLPFYQRYRVGDLVMRFAADMTAMERVIRLSCPLFLKESLSAVLGLFMLFTIEWKLTLAVIAGSALMFVGPKLLQGRAETANVRYKEAQEQFSNTIDEMVKGHKTIKGLHMQQRFMVRARKQIHELFSFGLSMHVTNALMERLPLTALLILNGIMIGFGGYLIFHDEMTVGGFMAFFTLFISVGQSATNLSFLIPNLIDSSISFNRVRDIFDQRPDVPEAANPAELPAVIRSIRMERVTFGYTDDADQLRDVSLHIAAGSYVAFVGPSGSGKSTALQLLARFYDPKQGSVAIDHYDLSNVSEASLRKACTLVTQDTFLFNASIRDNLMPEGEDITEAEMVEAARQANIHDIIAGWPDGYETMIYHEGGSLSGGERQRISLARALLRKPQLLLLDEVTSALDPATEADINRLIQRIRGRQTIISVTHRLDSVVNADTIHVFHEGRIVESGTHQELMKLDGLYRSLWEKQHGFHLSRDGLHATVEVERLAKLPFFAGIEPELLRDIATLFTTEMCKEGDAVVREGEEGSKFYIIVRGRFEVLKWIPGAGEKRVAILQDGDHFGEIALLKDVPRNATVQATGPSVLLSVRRESFHKLIAAYPQILSALESTLLQRI</sequence>
<keyword evidence="7 15" id="KW-0067">ATP-binding</keyword>
<keyword evidence="16" id="KW-1185">Reference proteome</keyword>
<dbReference type="SUPFAM" id="SSF51206">
    <property type="entry name" value="cAMP-binding domain-like"/>
    <property type="match status" value="1"/>
</dbReference>
<dbReference type="InterPro" id="IPR011527">
    <property type="entry name" value="ABC1_TM_dom"/>
</dbReference>
<evidence type="ECO:0000256" key="11">
    <source>
        <dbReference type="SAM" id="Phobius"/>
    </source>
</evidence>
<feature type="domain" description="Cyclic nucleotide-binding" evidence="12">
    <location>
        <begin position="594"/>
        <end position="714"/>
    </location>
</feature>
<accession>A0A4R5KWA5</accession>
<evidence type="ECO:0000256" key="5">
    <source>
        <dbReference type="ARBA" id="ARBA00022741"/>
    </source>
</evidence>
<dbReference type="GO" id="GO:0005524">
    <property type="term" value="F:ATP binding"/>
    <property type="evidence" value="ECO:0007669"/>
    <property type="project" value="UniProtKB-KW"/>
</dbReference>
<dbReference type="InterPro" id="IPR017871">
    <property type="entry name" value="ABC_transporter-like_CS"/>
</dbReference>
<evidence type="ECO:0000313" key="16">
    <source>
        <dbReference type="Proteomes" id="UP000295636"/>
    </source>
</evidence>
<keyword evidence="5" id="KW-0547">Nucleotide-binding</keyword>
<dbReference type="SMART" id="SM00382">
    <property type="entry name" value="AAA"/>
    <property type="match status" value="1"/>
</dbReference>
<keyword evidence="9 11" id="KW-0472">Membrane</keyword>
<dbReference type="FunFam" id="3.40.50.300:FF:000299">
    <property type="entry name" value="ABC transporter ATP-binding protein/permease"/>
    <property type="match status" value="1"/>
</dbReference>
<evidence type="ECO:0000256" key="9">
    <source>
        <dbReference type="ARBA" id="ARBA00023136"/>
    </source>
</evidence>
<keyword evidence="6" id="KW-0788">Thiol protease</keyword>
<dbReference type="InterPro" id="IPR014710">
    <property type="entry name" value="RmlC-like_jellyroll"/>
</dbReference>
<gene>
    <name evidence="15" type="ORF">E1757_06065</name>
</gene>
<dbReference type="PROSITE" id="PS50893">
    <property type="entry name" value="ABC_TRANSPORTER_2"/>
    <property type="match status" value="1"/>
</dbReference>
<dbReference type="GO" id="GO:0034040">
    <property type="term" value="F:ATPase-coupled lipid transmembrane transporter activity"/>
    <property type="evidence" value="ECO:0007669"/>
    <property type="project" value="TreeGrafter"/>
</dbReference>
<evidence type="ECO:0000256" key="4">
    <source>
        <dbReference type="ARBA" id="ARBA00022692"/>
    </source>
</evidence>
<dbReference type="OrthoDB" id="9804259at2"/>
<evidence type="ECO:0000256" key="1">
    <source>
        <dbReference type="ARBA" id="ARBA00004651"/>
    </source>
</evidence>
<dbReference type="GO" id="GO:0016887">
    <property type="term" value="F:ATP hydrolysis activity"/>
    <property type="evidence" value="ECO:0007669"/>
    <property type="project" value="InterPro"/>
</dbReference>
<dbReference type="InterPro" id="IPR018488">
    <property type="entry name" value="cNMP-bd_CS"/>
</dbReference>
<dbReference type="PANTHER" id="PTHR24221:SF654">
    <property type="entry name" value="ATP-BINDING CASSETTE SUB-FAMILY B MEMBER 6"/>
    <property type="match status" value="1"/>
</dbReference>
<dbReference type="CDD" id="cd07346">
    <property type="entry name" value="ABC_6TM_exporters"/>
    <property type="match status" value="1"/>
</dbReference>
<feature type="transmembrane region" description="Helical" evidence="11">
    <location>
        <begin position="54"/>
        <end position="80"/>
    </location>
</feature>
<keyword evidence="8 11" id="KW-1133">Transmembrane helix</keyword>
<dbReference type="SUPFAM" id="SSF52540">
    <property type="entry name" value="P-loop containing nucleoside triphosphate hydrolases"/>
    <property type="match status" value="1"/>
</dbReference>